<sequence length="351" mass="38795">MKIGIVGLPNVGKSTLFKALTKKQVDTSNYPFCTIDPNVGVVAVPDERLQQLADLYHSEKIVPAAIEFVDIAGLVKNAHKGEGLGNQFLSHIREVDAIAHVIRNFQDENVTHVAGKIEPGEDLNTIETELAMADIATIEKVLIKIESKIKSNDKDAPGQKIILKNIIIALDKGKKPDIAELKDDEQKFIKGLSLLSLKPELFIENIGEEQLNNFKPVIPNSIPICAKLESELADLDGTEAKNYLKELNIKKTGLDQLIVESYKLLNLITFFTAGPKESHAWTIVSGTKAPAAAGKIHTDFEQGFIRAEIINWKNLLDAGGEIPAKEKGQMKIEGKDYIMRDSDVVYFRFSK</sequence>
<evidence type="ECO:0000259" key="7">
    <source>
        <dbReference type="PROSITE" id="PS51710"/>
    </source>
</evidence>
<proteinExistence type="inferred from homology"/>
<dbReference type="Pfam" id="PF06071">
    <property type="entry name" value="YchF-GTPase_C"/>
    <property type="match status" value="1"/>
</dbReference>
<dbReference type="CDD" id="cd01900">
    <property type="entry name" value="YchF"/>
    <property type="match status" value="1"/>
</dbReference>
<dbReference type="PANTHER" id="PTHR23305:SF18">
    <property type="entry name" value="OBG-TYPE G DOMAIN-CONTAINING PROTEIN"/>
    <property type="match status" value="1"/>
</dbReference>
<feature type="domain" description="OBG-type G" evidence="7">
    <location>
        <begin position="1"/>
        <end position="244"/>
    </location>
</feature>
<protein>
    <recommendedName>
        <fullName evidence="6">Ribosome-binding ATPase YchF</fullName>
    </recommendedName>
</protein>
<dbReference type="AlphaFoldDB" id="A0A2G9Z7B9"/>
<keyword evidence="2" id="KW-0479">Metal-binding</keyword>
<dbReference type="InterPro" id="IPR004095">
    <property type="entry name" value="TGS"/>
</dbReference>
<keyword evidence="3 6" id="KW-0547">Nucleotide-binding</keyword>
<accession>A0A2G9Z7B9</accession>
<dbReference type="InterPro" id="IPR004396">
    <property type="entry name" value="ATPase_YchF/OLA1"/>
</dbReference>
<evidence type="ECO:0000313" key="10">
    <source>
        <dbReference type="Proteomes" id="UP000231235"/>
    </source>
</evidence>
<dbReference type="InterPro" id="IPR013029">
    <property type="entry name" value="YchF_C"/>
</dbReference>
<evidence type="ECO:0000256" key="5">
    <source>
        <dbReference type="ARBA" id="ARBA00022842"/>
    </source>
</evidence>
<dbReference type="GO" id="GO:0005737">
    <property type="term" value="C:cytoplasm"/>
    <property type="evidence" value="ECO:0007669"/>
    <property type="project" value="TreeGrafter"/>
</dbReference>
<dbReference type="GO" id="GO:0005525">
    <property type="term" value="F:GTP binding"/>
    <property type="evidence" value="ECO:0007669"/>
    <property type="project" value="InterPro"/>
</dbReference>
<dbReference type="GO" id="GO:0005524">
    <property type="term" value="F:ATP binding"/>
    <property type="evidence" value="ECO:0007669"/>
    <property type="project" value="UniProtKB-UniRule"/>
</dbReference>
<dbReference type="SUPFAM" id="SSF52540">
    <property type="entry name" value="P-loop containing nucleoside triphosphate hydrolases"/>
    <property type="match status" value="1"/>
</dbReference>
<dbReference type="Gene3D" id="3.10.20.30">
    <property type="match status" value="1"/>
</dbReference>
<dbReference type="InterPro" id="IPR012676">
    <property type="entry name" value="TGS-like"/>
</dbReference>
<dbReference type="CDD" id="cd04867">
    <property type="entry name" value="TGS_YchF_OLA1"/>
    <property type="match status" value="1"/>
</dbReference>
<dbReference type="Gene3D" id="1.10.150.300">
    <property type="entry name" value="TGS-like domain"/>
    <property type="match status" value="1"/>
</dbReference>
<dbReference type="HAMAP" id="MF_00944">
    <property type="entry name" value="YchF_OLA1_ATPase"/>
    <property type="match status" value="1"/>
</dbReference>
<comment type="caution">
    <text evidence="9">The sequence shown here is derived from an EMBL/GenBank/DDBJ whole genome shotgun (WGS) entry which is preliminary data.</text>
</comment>
<dbReference type="PRINTS" id="PR00326">
    <property type="entry name" value="GTP1OBG"/>
</dbReference>
<dbReference type="PROSITE" id="PS51880">
    <property type="entry name" value="TGS"/>
    <property type="match status" value="1"/>
</dbReference>
<dbReference type="InterPro" id="IPR006073">
    <property type="entry name" value="GTP-bd"/>
</dbReference>
<dbReference type="PANTHER" id="PTHR23305">
    <property type="entry name" value="OBG GTPASE FAMILY"/>
    <property type="match status" value="1"/>
</dbReference>
<dbReference type="GO" id="GO:0046872">
    <property type="term" value="F:metal ion binding"/>
    <property type="evidence" value="ECO:0007669"/>
    <property type="project" value="UniProtKB-KW"/>
</dbReference>
<feature type="domain" description="TGS" evidence="8">
    <location>
        <begin position="266"/>
        <end position="349"/>
    </location>
</feature>
<evidence type="ECO:0000313" key="9">
    <source>
        <dbReference type="EMBL" id="PIP29045.1"/>
    </source>
</evidence>
<reference evidence="9 10" key="1">
    <citation type="submission" date="2017-09" db="EMBL/GenBank/DDBJ databases">
        <title>Depth-based differentiation of microbial function through sediment-hosted aquifers and enrichment of novel symbionts in the deep terrestrial subsurface.</title>
        <authorList>
            <person name="Probst A.J."/>
            <person name="Ladd B."/>
            <person name="Jarett J.K."/>
            <person name="Geller-Mcgrath D.E."/>
            <person name="Sieber C.M."/>
            <person name="Emerson J.B."/>
            <person name="Anantharaman K."/>
            <person name="Thomas B.C."/>
            <person name="Malmstrom R."/>
            <person name="Stieglmeier M."/>
            <person name="Klingl A."/>
            <person name="Woyke T."/>
            <person name="Ryan C.M."/>
            <person name="Banfield J.F."/>
        </authorList>
    </citation>
    <scope>NUCLEOTIDE SEQUENCE [LARGE SCALE GENOMIC DNA]</scope>
    <source>
        <strain evidence="9">CG23_combo_of_CG06-09_8_20_14_all_39_39</strain>
    </source>
</reference>
<dbReference type="PROSITE" id="PS51710">
    <property type="entry name" value="G_OBG"/>
    <property type="match status" value="1"/>
</dbReference>
<organism evidence="9 10">
    <name type="scientific">Candidatus Kuenenbacteria bacterium CG23_combo_of_CG06-09_8_20_14_all_39_39</name>
    <dbReference type="NCBI Taxonomy" id="1974623"/>
    <lineage>
        <taxon>Bacteria</taxon>
        <taxon>Candidatus Kueneniibacteriota</taxon>
    </lineage>
</organism>
<dbReference type="FunFam" id="3.10.20.30:FF:000001">
    <property type="entry name" value="Ribosome-binding ATPase YchF"/>
    <property type="match status" value="1"/>
</dbReference>
<feature type="binding site" evidence="6">
    <location>
        <begin position="10"/>
        <end position="15"/>
    </location>
    <ligand>
        <name>ATP</name>
        <dbReference type="ChEBI" id="CHEBI:30616"/>
    </ligand>
</feature>
<comment type="similarity">
    <text evidence="6">Belongs to the TRAFAC class OBG-HflX-like GTPase superfamily. OBG GTPase family. YchF/OLA1 subfamily.</text>
</comment>
<dbReference type="InterPro" id="IPR023192">
    <property type="entry name" value="TGS-like_dom_sf"/>
</dbReference>
<evidence type="ECO:0000256" key="4">
    <source>
        <dbReference type="ARBA" id="ARBA00022840"/>
    </source>
</evidence>
<keyword evidence="4 6" id="KW-0067">ATP-binding</keyword>
<evidence type="ECO:0000256" key="1">
    <source>
        <dbReference type="ARBA" id="ARBA00001946"/>
    </source>
</evidence>
<dbReference type="EMBL" id="PCRX01000024">
    <property type="protein sequence ID" value="PIP29045.1"/>
    <property type="molecule type" value="Genomic_DNA"/>
</dbReference>
<dbReference type="InterPro" id="IPR027417">
    <property type="entry name" value="P-loop_NTPase"/>
</dbReference>
<name>A0A2G9Z7B9_9BACT</name>
<dbReference type="SUPFAM" id="SSF81271">
    <property type="entry name" value="TGS-like"/>
    <property type="match status" value="1"/>
</dbReference>
<evidence type="ECO:0000256" key="2">
    <source>
        <dbReference type="ARBA" id="ARBA00022723"/>
    </source>
</evidence>
<evidence type="ECO:0000256" key="6">
    <source>
        <dbReference type="HAMAP-Rule" id="MF_00944"/>
    </source>
</evidence>
<dbReference type="Proteomes" id="UP000231235">
    <property type="component" value="Unassembled WGS sequence"/>
</dbReference>
<dbReference type="InterPro" id="IPR041706">
    <property type="entry name" value="YchF_N"/>
</dbReference>
<dbReference type="PIRSF" id="PIRSF006641">
    <property type="entry name" value="CHP00092"/>
    <property type="match status" value="1"/>
</dbReference>
<comment type="function">
    <text evidence="6">ATPase that binds to both the 70S ribosome and the 50S ribosomal subunit in a nucleotide-independent manner.</text>
</comment>
<dbReference type="Gene3D" id="3.40.50.300">
    <property type="entry name" value="P-loop containing nucleotide triphosphate hydrolases"/>
    <property type="match status" value="1"/>
</dbReference>
<dbReference type="Pfam" id="PF01926">
    <property type="entry name" value="MMR_HSR1"/>
    <property type="match status" value="1"/>
</dbReference>
<dbReference type="GO" id="GO:0043023">
    <property type="term" value="F:ribosomal large subunit binding"/>
    <property type="evidence" value="ECO:0007669"/>
    <property type="project" value="UniProtKB-UniRule"/>
</dbReference>
<dbReference type="GO" id="GO:0016887">
    <property type="term" value="F:ATP hydrolysis activity"/>
    <property type="evidence" value="ECO:0007669"/>
    <property type="project" value="UniProtKB-UniRule"/>
</dbReference>
<gene>
    <name evidence="6" type="primary">ychF</name>
    <name evidence="9" type="ORF">COX28_01300</name>
</gene>
<dbReference type="InterPro" id="IPR031167">
    <property type="entry name" value="G_OBG"/>
</dbReference>
<evidence type="ECO:0000259" key="8">
    <source>
        <dbReference type="PROSITE" id="PS51880"/>
    </source>
</evidence>
<keyword evidence="5" id="KW-0460">Magnesium</keyword>
<dbReference type="InterPro" id="IPR012675">
    <property type="entry name" value="Beta-grasp_dom_sf"/>
</dbReference>
<dbReference type="NCBIfam" id="TIGR00092">
    <property type="entry name" value="redox-regulated ATPase YchF"/>
    <property type="match status" value="1"/>
</dbReference>
<comment type="cofactor">
    <cofactor evidence="1">
        <name>Mg(2+)</name>
        <dbReference type="ChEBI" id="CHEBI:18420"/>
    </cofactor>
</comment>
<evidence type="ECO:0000256" key="3">
    <source>
        <dbReference type="ARBA" id="ARBA00022741"/>
    </source>
</evidence>